<evidence type="ECO:0000256" key="2">
    <source>
        <dbReference type="ARBA" id="ARBA00022840"/>
    </source>
</evidence>
<dbReference type="GO" id="GO:0005524">
    <property type="term" value="F:ATP binding"/>
    <property type="evidence" value="ECO:0007669"/>
    <property type="project" value="UniProtKB-KW"/>
</dbReference>
<comment type="caution">
    <text evidence="7">The sequence shown here is derived from an EMBL/GenBank/DDBJ whole genome shotgun (WGS) entry which is preliminary data.</text>
</comment>
<dbReference type="InterPro" id="IPR018973">
    <property type="entry name" value="MZB"/>
</dbReference>
<keyword evidence="3" id="KW-0175">Coiled coil</keyword>
<dbReference type="PROSITE" id="PS51192">
    <property type="entry name" value="HELICASE_ATP_BIND_1"/>
    <property type="match status" value="1"/>
</dbReference>
<feature type="compositionally biased region" description="Acidic residues" evidence="4">
    <location>
        <begin position="527"/>
        <end position="536"/>
    </location>
</feature>
<dbReference type="GO" id="GO:0006289">
    <property type="term" value="P:nucleotide-excision repair"/>
    <property type="evidence" value="ECO:0007669"/>
    <property type="project" value="TreeGrafter"/>
</dbReference>
<dbReference type="Pfam" id="PF09369">
    <property type="entry name" value="MZB"/>
    <property type="match status" value="1"/>
</dbReference>
<accession>A0A6M0JS70</accession>
<keyword evidence="1" id="KW-0547">Nucleotide-binding</keyword>
<dbReference type="GO" id="GO:0003676">
    <property type="term" value="F:nucleic acid binding"/>
    <property type="evidence" value="ECO:0007669"/>
    <property type="project" value="InterPro"/>
</dbReference>
<organism evidence="7 8">
    <name type="scientific">Thiorhodococcus minor</name>
    <dbReference type="NCBI Taxonomy" id="57489"/>
    <lineage>
        <taxon>Bacteria</taxon>
        <taxon>Pseudomonadati</taxon>
        <taxon>Pseudomonadota</taxon>
        <taxon>Gammaproteobacteria</taxon>
        <taxon>Chromatiales</taxon>
        <taxon>Chromatiaceae</taxon>
        <taxon>Thiorhodococcus</taxon>
    </lineage>
</organism>
<keyword evidence="2" id="KW-0067">ATP-binding</keyword>
<dbReference type="SMART" id="SM00487">
    <property type="entry name" value="DEXDc"/>
    <property type="match status" value="1"/>
</dbReference>
<dbReference type="EMBL" id="JAAIJQ010000001">
    <property type="protein sequence ID" value="NEV60366.1"/>
    <property type="molecule type" value="Genomic_DNA"/>
</dbReference>
<dbReference type="PANTHER" id="PTHR47957:SF3">
    <property type="entry name" value="ATP-DEPENDENT HELICASE HRQ1"/>
    <property type="match status" value="1"/>
</dbReference>
<dbReference type="InterPro" id="IPR001650">
    <property type="entry name" value="Helicase_C-like"/>
</dbReference>
<dbReference type="InterPro" id="IPR014001">
    <property type="entry name" value="Helicase_ATP-bd"/>
</dbReference>
<dbReference type="Pfam" id="PF00270">
    <property type="entry name" value="DEAD"/>
    <property type="match status" value="1"/>
</dbReference>
<proteinExistence type="predicted"/>
<dbReference type="PROSITE" id="PS51194">
    <property type="entry name" value="HELICASE_CTER"/>
    <property type="match status" value="1"/>
</dbReference>
<evidence type="ECO:0000313" key="8">
    <source>
        <dbReference type="Proteomes" id="UP000483379"/>
    </source>
</evidence>
<sequence length="2073" mass="231471">MASTEPFFTTLIEQLGRRATRATLGLRGFRNDALREHLRSMLGQGAGLPDAFLADPVFEASFGWRQADVTLGGLSGKLLHPDLVKALCEPQRQGLSEDYRFPARQHPYRHQLEAWRALLEAMRSILVSSGTGSGKTECFLIPILNDLAAELAHRQHVPLTGVRAIFLYPLNALIKSQRDRLIAWSEPFKGGVRFCLYNGDTPDQARNEWRCEVPDRRTLREDPPPLLITNATMLEYMLVRNEDRPILDRSQGRLRWIVIDEAHTYVGSQAAELTLLLRRVMQAFGGDPSEVRFIATSATLADASEDARRHLADFLADVAGVSPDRVRVIEGQRETPPLPESLLTLNEPCADPAALHALEPSQRFQALASDGRMRRLRTRLVTQPARLSELASILSGREDAQARRETLGWLDLCTSATTEKGVPFLPLRAHLFQRTINGLWACANASCPGCVSSGLDRPDWPFGAVFLERREHCCHCRTPVFDLVQCGECGAEYLAAAETFQQGEERLTCRAFDSDEDEFQQELEPLADEDDDEQEGEQSLPTVAQPRLITRSEDASATDWGLESSGQLDPSGQRGVPVHLRLPGEEGLDCPVCGERERGRALFMPVRIGAPFLLSTAIPVLLDALPPMKGAQEPRPLDGRRLITFTDSRQGTARFAAKLQQESERDHVRSLLYHHLAASAEIADAGEIEQVQRMIKDLEPAVAASPSLKALLEEQRAKLVKLTTPPVGHLTWMDAENKILGSEDFRRWLLPSIKELTFGLLADERQLVRLCLLREFFVRPRRQFSLEGLGLAQLRYPKLDQAQPPAVMRQRGVKPEEWRALLQVGIDYFIRSGSPGIAAPPDVIRWLGYPGRPSVLLAPGQLKDRKIQRAWPSASSPHAKRNRLVRLIGHLFKLDLANTEQTMQLEEILKTLWDGIRPVLSQTEYGFHLELDKQAELMEVREAWFCPVTRRLLPITCRGMTPYLPGAPAPDQLARCEPVEMPRIPDPFWLESAPEAAEAWLESDPRVQRLRSLGAWPDLSDRLAVHRRYFRAAEHSAQIRGADLTRRETAFKAGQINLLSCSTTMEMGVDIGGLTAVAMNNVPPHPANFLQRAGRAGRRGETAALSFTLCKATPQGEAVFRNPLWPFVTRLGLPRVALQSLPIVQRHLNALALAVFFREQSADIRRLQVGWFFEASDSAASAPCDRFADWCETHALSSERLIAGARMLIRRTPLAGRSMSDLLSGTAQSARESAERWRRDLDALLAQREAVKTATGDSKPEQAIDIQLKRLRGEYLLSELANLGFLPGYGFPTNVVPFVTTTLENLIGALSAEREDNRSRRAGYPTRHLAVAIRDYAPGTDTVLDGRVYRSGGVTLNWQVPADAEAAPEIQDLRWVWRCKSCGGNGVRLSMPERCPRCGEADGGKLTRHRFIQPAGFAVDIRAKPDNNFAVPQYIPVRDPLISLDGADWMPLPVAGLGRYRATRYGSIFHHSDGLHGTGYALCLRCGRADSMLQDERLPATFVQDVEKQGPLFHKRLRGGRLNDKETHCPGNDSDWSILRGVRLGVVSHTEIFELQPHDASFRPVDRTTAYTLAVALRRSLCAMLGIEEPEIGALAAPSRANDEESTYSIYLYDTATGGAGYVSQAPSLLPALMRRARDDLQCPKGCDAACQACVLTHETQHHLDHLNRHAALDLLSDELLNALALPPALRAFGSETQLEMEPLVLALNREAQRVAMSELRVYLGGQADDWEPLAWRLRDHLTRWAENGTVVRLIAPATTLEGLNPAQRDELAALTAYTGAELLRMPEQDRAVAGGLPLILELGGADRRVRWAVSDPSALVPRPTWGGGEPGGPFVRVTDSVALDTVPDTWQHLAPADLHPTIPGFVAMSITQELDGPSATFGERAWSYLETRIPQLAERLNGNLSLRSVHYVDRYLRNPFAILLLQSFFQGLEYYSGGIKKETPLRIETTDLDRFGTQSPRLFLHDWCDAEDRRQVVQDWLGESWSDLTWNEMPTRELPHARELTLTWSDGESWSIRLDQGLGYWRTSRLIRPEFPFEADVARQITKLRSKNLRIEAVSGDYPTYWYCGRRD</sequence>
<gene>
    <name evidence="7" type="ORF">G3446_00395</name>
</gene>
<evidence type="ECO:0000256" key="3">
    <source>
        <dbReference type="SAM" id="Coils"/>
    </source>
</evidence>
<keyword evidence="7" id="KW-0378">Hydrolase</keyword>
<evidence type="ECO:0000259" key="5">
    <source>
        <dbReference type="PROSITE" id="PS51192"/>
    </source>
</evidence>
<evidence type="ECO:0000256" key="4">
    <source>
        <dbReference type="SAM" id="MobiDB-lite"/>
    </source>
</evidence>
<dbReference type="InterPro" id="IPR027417">
    <property type="entry name" value="P-loop_NTPase"/>
</dbReference>
<keyword evidence="7" id="KW-0347">Helicase</keyword>
<name>A0A6M0JS70_9GAMM</name>
<dbReference type="SMART" id="SM00490">
    <property type="entry name" value="HELICc"/>
    <property type="match status" value="1"/>
</dbReference>
<dbReference type="GO" id="GO:0043138">
    <property type="term" value="F:3'-5' DNA helicase activity"/>
    <property type="evidence" value="ECO:0007669"/>
    <property type="project" value="TreeGrafter"/>
</dbReference>
<reference evidence="7 8" key="1">
    <citation type="submission" date="2020-02" db="EMBL/GenBank/DDBJ databases">
        <title>Genome sequences of Thiorhodococcus mannitoliphagus and Thiorhodococcus minor, purple sulfur photosynthetic bacteria in the gammaproteobacterial family, Chromatiaceae.</title>
        <authorList>
            <person name="Aviles F.A."/>
            <person name="Meyer T.E."/>
            <person name="Kyndt J.A."/>
        </authorList>
    </citation>
    <scope>NUCLEOTIDE SEQUENCE [LARGE SCALE GENOMIC DNA]</scope>
    <source>
        <strain evidence="7 8">DSM 11518</strain>
    </source>
</reference>
<feature type="domain" description="Helicase ATP-binding" evidence="5">
    <location>
        <begin position="116"/>
        <end position="318"/>
    </location>
</feature>
<evidence type="ECO:0000259" key="6">
    <source>
        <dbReference type="PROSITE" id="PS51194"/>
    </source>
</evidence>
<dbReference type="PANTHER" id="PTHR47957">
    <property type="entry name" value="ATP-DEPENDENT HELICASE HRQ1"/>
    <property type="match status" value="1"/>
</dbReference>
<feature type="domain" description="Helicase C-terminal" evidence="6">
    <location>
        <begin position="989"/>
        <end position="1149"/>
    </location>
</feature>
<feature type="region of interest" description="Disordered" evidence="4">
    <location>
        <begin position="527"/>
        <end position="575"/>
    </location>
</feature>
<dbReference type="RefSeq" id="WP_164450408.1">
    <property type="nucleotide sequence ID" value="NZ_JAAIJQ010000001.1"/>
</dbReference>
<keyword evidence="8" id="KW-1185">Reference proteome</keyword>
<evidence type="ECO:0000256" key="1">
    <source>
        <dbReference type="ARBA" id="ARBA00022741"/>
    </source>
</evidence>
<dbReference type="Gene3D" id="3.40.50.300">
    <property type="entry name" value="P-loop containing nucleotide triphosphate hydrolases"/>
    <property type="match status" value="2"/>
</dbReference>
<dbReference type="Pfam" id="PF00271">
    <property type="entry name" value="Helicase_C"/>
    <property type="match status" value="1"/>
</dbReference>
<dbReference type="GO" id="GO:0036297">
    <property type="term" value="P:interstrand cross-link repair"/>
    <property type="evidence" value="ECO:0007669"/>
    <property type="project" value="TreeGrafter"/>
</dbReference>
<dbReference type="Proteomes" id="UP000483379">
    <property type="component" value="Unassembled WGS sequence"/>
</dbReference>
<evidence type="ECO:0000313" key="7">
    <source>
        <dbReference type="EMBL" id="NEV60366.1"/>
    </source>
</evidence>
<feature type="coiled-coil region" evidence="3">
    <location>
        <begin position="1227"/>
        <end position="1254"/>
    </location>
</feature>
<dbReference type="SUPFAM" id="SSF52540">
    <property type="entry name" value="P-loop containing nucleoside triphosphate hydrolases"/>
    <property type="match status" value="2"/>
</dbReference>
<dbReference type="InterPro" id="IPR011545">
    <property type="entry name" value="DEAD/DEAH_box_helicase_dom"/>
</dbReference>
<protein>
    <submittedName>
        <fullName evidence="7">DEAD/DEAH box helicase</fullName>
    </submittedName>
</protein>